<feature type="domain" description="Myosin motor" evidence="9">
    <location>
        <begin position="1"/>
        <end position="255"/>
    </location>
</feature>
<dbReference type="GO" id="GO:0016459">
    <property type="term" value="C:myosin complex"/>
    <property type="evidence" value="ECO:0007669"/>
    <property type="project" value="UniProtKB-KW"/>
</dbReference>
<dbReference type="FunFam" id="1.20.120.720:FF:000001">
    <property type="entry name" value="Myosin heavy chain, muscle"/>
    <property type="match status" value="1"/>
</dbReference>
<evidence type="ECO:0000256" key="2">
    <source>
        <dbReference type="ARBA" id="ARBA00022741"/>
    </source>
</evidence>
<dbReference type="GO" id="GO:0005524">
    <property type="term" value="F:ATP binding"/>
    <property type="evidence" value="ECO:0007669"/>
    <property type="project" value="UniProtKB-KW"/>
</dbReference>
<evidence type="ECO:0000259" key="9">
    <source>
        <dbReference type="PROSITE" id="PS51456"/>
    </source>
</evidence>
<organism evidence="10 11">
    <name type="scientific">Chionoecetes opilio</name>
    <name type="common">Atlantic snow crab</name>
    <name type="synonym">Cancer opilio</name>
    <dbReference type="NCBI Taxonomy" id="41210"/>
    <lineage>
        <taxon>Eukaryota</taxon>
        <taxon>Metazoa</taxon>
        <taxon>Ecdysozoa</taxon>
        <taxon>Arthropoda</taxon>
        <taxon>Crustacea</taxon>
        <taxon>Multicrustacea</taxon>
        <taxon>Malacostraca</taxon>
        <taxon>Eumalacostraca</taxon>
        <taxon>Eucarida</taxon>
        <taxon>Decapoda</taxon>
        <taxon>Pleocyemata</taxon>
        <taxon>Brachyura</taxon>
        <taxon>Eubrachyura</taxon>
        <taxon>Majoidea</taxon>
        <taxon>Majidae</taxon>
        <taxon>Chionoecetes</taxon>
    </lineage>
</organism>
<accession>A0A8J5CLC0</accession>
<sequence length="255" mass="28203">MLSTSVVINSRVSSPAVITREPRMSHMSSLVKANPVCASINEGFYVPVVKPPTDCLTSLYRLPHLPLQADAFDVLGFDREDKENVYKVTAAVMHFGEMKFKQRGREEQAEADGTEAGENVAKLMGVEGADLYKNLTKPKIKVGNEFVTQGRNKDQVTYSVGALAKGIFDRTFKWLVKKCNVTLETGQKRVTFIGVLDIAGFEIFDTTAAWYKPWGALMHGAPCPRPVCMTNNFFLTAAKHQRDTKTPSPPLLLSS</sequence>
<evidence type="ECO:0000313" key="11">
    <source>
        <dbReference type="Proteomes" id="UP000770661"/>
    </source>
</evidence>
<dbReference type="PANTHER" id="PTHR13140:SF857">
    <property type="entry name" value="MYOSIN-11"/>
    <property type="match status" value="1"/>
</dbReference>
<dbReference type="GO" id="GO:0000146">
    <property type="term" value="F:microfilament motor activity"/>
    <property type="evidence" value="ECO:0007669"/>
    <property type="project" value="TreeGrafter"/>
</dbReference>
<dbReference type="GO" id="GO:0007015">
    <property type="term" value="P:actin filament organization"/>
    <property type="evidence" value="ECO:0007669"/>
    <property type="project" value="TreeGrafter"/>
</dbReference>
<dbReference type="Pfam" id="PF00063">
    <property type="entry name" value="Myosin_head"/>
    <property type="match status" value="1"/>
</dbReference>
<name>A0A8J5CLC0_CHIOP</name>
<dbReference type="PROSITE" id="PS51456">
    <property type="entry name" value="MYOSIN_MOTOR"/>
    <property type="match status" value="1"/>
</dbReference>
<dbReference type="GO" id="GO:0051015">
    <property type="term" value="F:actin filament binding"/>
    <property type="evidence" value="ECO:0007669"/>
    <property type="project" value="TreeGrafter"/>
</dbReference>
<evidence type="ECO:0000256" key="4">
    <source>
        <dbReference type="ARBA" id="ARBA00023054"/>
    </source>
</evidence>
<dbReference type="InterPro" id="IPR027417">
    <property type="entry name" value="P-loop_NTPase"/>
</dbReference>
<comment type="caution">
    <text evidence="10">The sequence shown here is derived from an EMBL/GenBank/DDBJ whole genome shotgun (WGS) entry which is preliminary data.</text>
</comment>
<evidence type="ECO:0000256" key="7">
    <source>
        <dbReference type="ARBA" id="ARBA00023203"/>
    </source>
</evidence>
<keyword evidence="11" id="KW-1185">Reference proteome</keyword>
<dbReference type="OrthoDB" id="6108017at2759"/>
<evidence type="ECO:0000256" key="1">
    <source>
        <dbReference type="ARBA" id="ARBA00008314"/>
    </source>
</evidence>
<dbReference type="SUPFAM" id="SSF52540">
    <property type="entry name" value="P-loop containing nucleoside triphosphate hydrolases"/>
    <property type="match status" value="1"/>
</dbReference>
<protein>
    <submittedName>
        <fullName evidence="10">Myosin heavy chain, muscle</fullName>
    </submittedName>
</protein>
<keyword evidence="2" id="KW-0547">Nucleotide-binding</keyword>
<keyword evidence="7 8" id="KW-0009">Actin-binding</keyword>
<reference evidence="10" key="1">
    <citation type="submission" date="2020-07" db="EMBL/GenBank/DDBJ databases">
        <title>The High-quality genome of the commercially important snow crab, Chionoecetes opilio.</title>
        <authorList>
            <person name="Jeong J.-H."/>
            <person name="Ryu S."/>
        </authorList>
    </citation>
    <scope>NUCLEOTIDE SEQUENCE</scope>
    <source>
        <strain evidence="10">MADBK_172401_WGS</strain>
        <tissue evidence="10">Digestive gland</tissue>
    </source>
</reference>
<dbReference type="EMBL" id="JACEEZ010006540">
    <property type="protein sequence ID" value="KAG0724683.1"/>
    <property type="molecule type" value="Genomic_DNA"/>
</dbReference>
<evidence type="ECO:0000256" key="6">
    <source>
        <dbReference type="ARBA" id="ARBA00023175"/>
    </source>
</evidence>
<keyword evidence="3" id="KW-0067">ATP-binding</keyword>
<evidence type="ECO:0000256" key="5">
    <source>
        <dbReference type="ARBA" id="ARBA00023123"/>
    </source>
</evidence>
<evidence type="ECO:0000313" key="10">
    <source>
        <dbReference type="EMBL" id="KAG0724683.1"/>
    </source>
</evidence>
<evidence type="ECO:0000256" key="8">
    <source>
        <dbReference type="PROSITE-ProRule" id="PRU00782"/>
    </source>
</evidence>
<dbReference type="GO" id="GO:0005737">
    <property type="term" value="C:cytoplasm"/>
    <property type="evidence" value="ECO:0007669"/>
    <property type="project" value="TreeGrafter"/>
</dbReference>
<comment type="caution">
    <text evidence="8">Lacks conserved residue(s) required for the propagation of feature annotation.</text>
</comment>
<dbReference type="SMART" id="SM00242">
    <property type="entry name" value="MYSc"/>
    <property type="match status" value="1"/>
</dbReference>
<dbReference type="GO" id="GO:0016020">
    <property type="term" value="C:membrane"/>
    <property type="evidence" value="ECO:0007669"/>
    <property type="project" value="TreeGrafter"/>
</dbReference>
<comment type="similarity">
    <text evidence="1 8">Belongs to the TRAFAC class myosin-kinesin ATPase superfamily. Myosin family.</text>
</comment>
<evidence type="ECO:0000256" key="3">
    <source>
        <dbReference type="ARBA" id="ARBA00022840"/>
    </source>
</evidence>
<dbReference type="Gene3D" id="1.20.120.720">
    <property type="entry name" value="Myosin VI head, motor domain, U50 subdomain"/>
    <property type="match status" value="1"/>
</dbReference>
<keyword evidence="6" id="KW-0505">Motor protein</keyword>
<dbReference type="PANTHER" id="PTHR13140">
    <property type="entry name" value="MYOSIN"/>
    <property type="match status" value="1"/>
</dbReference>
<proteinExistence type="inferred from homology"/>
<keyword evidence="5 8" id="KW-0518">Myosin</keyword>
<gene>
    <name evidence="10" type="primary">Mhc_9</name>
    <name evidence="10" type="ORF">GWK47_040081</name>
</gene>
<dbReference type="Proteomes" id="UP000770661">
    <property type="component" value="Unassembled WGS sequence"/>
</dbReference>
<dbReference type="AlphaFoldDB" id="A0A8J5CLC0"/>
<keyword evidence="4" id="KW-0175">Coiled coil</keyword>
<dbReference type="InterPro" id="IPR001609">
    <property type="entry name" value="Myosin_head_motor_dom-like"/>
</dbReference>